<dbReference type="OrthoDB" id="9809583at2"/>
<evidence type="ECO:0000259" key="3">
    <source>
        <dbReference type="PROSITE" id="PS51762"/>
    </source>
</evidence>
<protein>
    <submittedName>
        <fullName evidence="4">Glycosyl hydrolase family protein</fullName>
    </submittedName>
</protein>
<dbReference type="GO" id="GO:0004553">
    <property type="term" value="F:hydrolase activity, hydrolyzing O-glycosyl compounds"/>
    <property type="evidence" value="ECO:0007669"/>
    <property type="project" value="InterPro"/>
</dbReference>
<dbReference type="PROSITE" id="PS51257">
    <property type="entry name" value="PROKAR_LIPOPROTEIN"/>
    <property type="match status" value="1"/>
</dbReference>
<accession>A0A5C4SPN2</accession>
<evidence type="ECO:0000313" key="5">
    <source>
        <dbReference type="Proteomes" id="UP000308713"/>
    </source>
</evidence>
<dbReference type="RefSeq" id="WP_139695228.1">
    <property type="nucleotide sequence ID" value="NZ_CP074074.1"/>
</dbReference>
<sequence>MLNKYLPLTLCCSLIIFASCSKSDATEDDPEVTPILTMVNTKIPEKTAVYSDVLVGGTISYGNDDFQSIEQGVVWAETELPTINDNKQVVSSTSNDFTTTISELKGNAKYYFRAYLSSNSETIYGDQKDITTDKAPSPVAFLPDPGNGKMWVIQPEFSNEFEYSDKTDSQFSDDWQDSFFNGWTGPKKSGTATTSTVYTPENSSIQDGKLVYKATIDGNNVHTGCVTSKAKVGYPLYMEARAKISESSLATAVWLLSEDSTQEIDNLEAYGSKDNDYFSKRLHLSHHTFIRDPFQDYQPKGPETYYADGKGTQWADDYHNYGILWLDPWTLKYYVDGELVRETPTDEIDPLNYTNGTGLNKDMYLIISAAAQPWRETVGQVEDYTTDPSVISEARSTSKFEYIRTYKPE</sequence>
<dbReference type="InterPro" id="IPR050546">
    <property type="entry name" value="Glycosyl_Hydrlase_16"/>
</dbReference>
<evidence type="ECO:0000313" key="4">
    <source>
        <dbReference type="EMBL" id="TNJ46214.1"/>
    </source>
</evidence>
<dbReference type="PANTHER" id="PTHR10963:SF55">
    <property type="entry name" value="GLYCOSIDE HYDROLASE FAMILY 16 PROTEIN"/>
    <property type="match status" value="1"/>
</dbReference>
<name>A0A5C4SPN2_9FLAO</name>
<dbReference type="PROSITE" id="PS51762">
    <property type="entry name" value="GH16_2"/>
    <property type="match status" value="1"/>
</dbReference>
<reference evidence="4 5" key="1">
    <citation type="submission" date="2019-05" db="EMBL/GenBank/DDBJ databases">
        <title>Tamlana fucoidanivorans sp. nov., isolated from the surface of algae collected from Fujian province in China.</title>
        <authorList>
            <person name="Li J."/>
        </authorList>
    </citation>
    <scope>NUCLEOTIDE SEQUENCE [LARGE SCALE GENOMIC DNA]</scope>
    <source>
        <strain evidence="4 5">CW2-9</strain>
    </source>
</reference>
<dbReference type="AlphaFoldDB" id="A0A5C4SPN2"/>
<organism evidence="4 5">
    <name type="scientific">Allotamlana fucoidanivorans</name>
    <dbReference type="NCBI Taxonomy" id="2583814"/>
    <lineage>
        <taxon>Bacteria</taxon>
        <taxon>Pseudomonadati</taxon>
        <taxon>Bacteroidota</taxon>
        <taxon>Flavobacteriia</taxon>
        <taxon>Flavobacteriales</taxon>
        <taxon>Flavobacteriaceae</taxon>
        <taxon>Allotamlana</taxon>
    </lineage>
</organism>
<keyword evidence="5" id="KW-1185">Reference proteome</keyword>
<dbReference type="Pfam" id="PF00722">
    <property type="entry name" value="Glyco_hydro_16"/>
    <property type="match status" value="1"/>
</dbReference>
<dbReference type="SUPFAM" id="SSF49899">
    <property type="entry name" value="Concanavalin A-like lectins/glucanases"/>
    <property type="match status" value="1"/>
</dbReference>
<gene>
    <name evidence="4" type="ORF">FGF67_04255</name>
</gene>
<dbReference type="Proteomes" id="UP000308713">
    <property type="component" value="Unassembled WGS sequence"/>
</dbReference>
<dbReference type="PANTHER" id="PTHR10963">
    <property type="entry name" value="GLYCOSYL HYDROLASE-RELATED"/>
    <property type="match status" value="1"/>
</dbReference>
<keyword evidence="2" id="KW-0732">Signal</keyword>
<evidence type="ECO:0000256" key="1">
    <source>
        <dbReference type="ARBA" id="ARBA00006865"/>
    </source>
</evidence>
<dbReference type="EMBL" id="VDCS01000003">
    <property type="protein sequence ID" value="TNJ46214.1"/>
    <property type="molecule type" value="Genomic_DNA"/>
</dbReference>
<evidence type="ECO:0000256" key="2">
    <source>
        <dbReference type="SAM" id="SignalP"/>
    </source>
</evidence>
<feature type="signal peptide" evidence="2">
    <location>
        <begin position="1"/>
        <end position="25"/>
    </location>
</feature>
<dbReference type="Gene3D" id="2.60.120.200">
    <property type="match status" value="1"/>
</dbReference>
<feature type="chain" id="PRO_5022904443" evidence="2">
    <location>
        <begin position="26"/>
        <end position="409"/>
    </location>
</feature>
<comment type="caution">
    <text evidence="4">The sequence shown here is derived from an EMBL/GenBank/DDBJ whole genome shotgun (WGS) entry which is preliminary data.</text>
</comment>
<dbReference type="InterPro" id="IPR000757">
    <property type="entry name" value="Beta-glucanase-like"/>
</dbReference>
<feature type="domain" description="GH16" evidence="3">
    <location>
        <begin position="137"/>
        <end position="409"/>
    </location>
</feature>
<dbReference type="InterPro" id="IPR013320">
    <property type="entry name" value="ConA-like_dom_sf"/>
</dbReference>
<keyword evidence="4" id="KW-0378">Hydrolase</keyword>
<dbReference type="GO" id="GO:0005975">
    <property type="term" value="P:carbohydrate metabolic process"/>
    <property type="evidence" value="ECO:0007669"/>
    <property type="project" value="InterPro"/>
</dbReference>
<comment type="similarity">
    <text evidence="1">Belongs to the glycosyl hydrolase 16 family.</text>
</comment>
<proteinExistence type="inferred from homology"/>